<evidence type="ECO:0000256" key="1">
    <source>
        <dbReference type="ARBA" id="ARBA00008535"/>
    </source>
</evidence>
<dbReference type="PROSITE" id="PS51720">
    <property type="entry name" value="G_AIG1"/>
    <property type="match status" value="1"/>
</dbReference>
<feature type="region of interest" description="Disordered" evidence="4">
    <location>
        <begin position="344"/>
        <end position="370"/>
    </location>
</feature>
<evidence type="ECO:0000259" key="5">
    <source>
        <dbReference type="PROSITE" id="PS51720"/>
    </source>
</evidence>
<dbReference type="GO" id="GO:0005525">
    <property type="term" value="F:GTP binding"/>
    <property type="evidence" value="ECO:0007669"/>
    <property type="project" value="UniProtKB-KW"/>
</dbReference>
<dbReference type="InterPro" id="IPR027417">
    <property type="entry name" value="P-loop_NTPase"/>
</dbReference>
<name>A0AAE0Z773_9GAST</name>
<keyword evidence="3" id="KW-0342">GTP-binding</keyword>
<comment type="similarity">
    <text evidence="1">Belongs to the TRAFAC class TrmE-Era-EngA-EngB-Septin-like GTPase superfamily. AIG1/Toc34/Toc159-like paraseptin GTPase family. IAN subfamily.</text>
</comment>
<organism evidence="6 7">
    <name type="scientific">Elysia crispata</name>
    <name type="common">lettuce slug</name>
    <dbReference type="NCBI Taxonomy" id="231223"/>
    <lineage>
        <taxon>Eukaryota</taxon>
        <taxon>Metazoa</taxon>
        <taxon>Spiralia</taxon>
        <taxon>Lophotrochozoa</taxon>
        <taxon>Mollusca</taxon>
        <taxon>Gastropoda</taxon>
        <taxon>Heterobranchia</taxon>
        <taxon>Euthyneura</taxon>
        <taxon>Panpulmonata</taxon>
        <taxon>Sacoglossa</taxon>
        <taxon>Placobranchoidea</taxon>
        <taxon>Plakobranchidae</taxon>
        <taxon>Elysia</taxon>
    </lineage>
</organism>
<dbReference type="PANTHER" id="PTHR10903">
    <property type="entry name" value="GTPASE, IMAP FAMILY MEMBER-RELATED"/>
    <property type="match status" value="1"/>
</dbReference>
<proteinExistence type="inferred from homology"/>
<comment type="caution">
    <text evidence="6">The sequence shown here is derived from an EMBL/GenBank/DDBJ whole genome shotgun (WGS) entry which is preliminary data.</text>
</comment>
<keyword evidence="7" id="KW-1185">Reference proteome</keyword>
<dbReference type="SUPFAM" id="SSF52540">
    <property type="entry name" value="P-loop containing nucleoside triphosphate hydrolases"/>
    <property type="match status" value="1"/>
</dbReference>
<dbReference type="PANTHER" id="PTHR10903:SF184">
    <property type="entry name" value="GTP-BINDING PROTEIN A"/>
    <property type="match status" value="1"/>
</dbReference>
<evidence type="ECO:0000256" key="4">
    <source>
        <dbReference type="SAM" id="MobiDB-lite"/>
    </source>
</evidence>
<dbReference type="EMBL" id="JAWDGP010004467">
    <property type="protein sequence ID" value="KAK3764149.1"/>
    <property type="molecule type" value="Genomic_DNA"/>
</dbReference>
<dbReference type="Gene3D" id="3.40.50.300">
    <property type="entry name" value="P-loop containing nucleotide triphosphate hydrolases"/>
    <property type="match status" value="1"/>
</dbReference>
<dbReference type="Proteomes" id="UP001283361">
    <property type="component" value="Unassembled WGS sequence"/>
</dbReference>
<evidence type="ECO:0000313" key="7">
    <source>
        <dbReference type="Proteomes" id="UP001283361"/>
    </source>
</evidence>
<reference evidence="6" key="1">
    <citation type="journal article" date="2023" name="G3 (Bethesda)">
        <title>A reference genome for the long-term kleptoplast-retaining sea slug Elysia crispata morphotype clarki.</title>
        <authorList>
            <person name="Eastman K.E."/>
            <person name="Pendleton A.L."/>
            <person name="Shaikh M.A."/>
            <person name="Suttiyut T."/>
            <person name="Ogas R."/>
            <person name="Tomko P."/>
            <person name="Gavelis G."/>
            <person name="Widhalm J.R."/>
            <person name="Wisecaver J.H."/>
        </authorList>
    </citation>
    <scope>NUCLEOTIDE SEQUENCE</scope>
    <source>
        <strain evidence="6">ECLA1</strain>
    </source>
</reference>
<dbReference type="Pfam" id="PF04548">
    <property type="entry name" value="AIG1"/>
    <property type="match status" value="1"/>
</dbReference>
<evidence type="ECO:0000256" key="3">
    <source>
        <dbReference type="ARBA" id="ARBA00023134"/>
    </source>
</evidence>
<sequence>MELSDIDIMLLGKTGVGKSKTGNVILDRNAFTSQSSFQSVTIESQKDITRLDDERILCVVDTPGLADNRGTTEDGEEMFMTAIKSAIKSNPGGYHALVLVLRYGNRFTQEDVNTITYLKNVFGENFISKYCILVMTCGDQFKYEVEEGNITVPFEEWCKQEQGYFQEIMQEVKERVVLFDNRGSKEIKDEQRRKLVAMIDRLMLGGRRYTDEKFEKAKKEMEKQIKQKEISKIGEAVQKEISLVLLDLDRVKSKTNVDAQLEMLKDLMAKVTQTLKTIDEEKPATMDLLNIRQVALDAQHQVELEMRSLRTKQELEQKQKASQDTQSKEIEELKKQLAQMQIDAQRQKTNLENQYKATRDENSKKTCTIS</sequence>
<keyword evidence="2" id="KW-0547">Nucleotide-binding</keyword>
<dbReference type="AlphaFoldDB" id="A0AAE0Z773"/>
<dbReference type="FunFam" id="3.40.50.300:FF:000840">
    <property type="entry name" value="Immune-associated nucleotide-binding protein 9"/>
    <property type="match status" value="1"/>
</dbReference>
<dbReference type="InterPro" id="IPR006703">
    <property type="entry name" value="G_AIG1"/>
</dbReference>
<feature type="domain" description="AIG1-type G" evidence="5">
    <location>
        <begin position="3"/>
        <end position="218"/>
    </location>
</feature>
<gene>
    <name evidence="6" type="ORF">RRG08_055945</name>
</gene>
<feature type="compositionally biased region" description="Polar residues" evidence="4">
    <location>
        <begin position="344"/>
        <end position="356"/>
    </location>
</feature>
<dbReference type="InterPro" id="IPR045058">
    <property type="entry name" value="GIMA/IAN/Toc"/>
</dbReference>
<evidence type="ECO:0000256" key="2">
    <source>
        <dbReference type="ARBA" id="ARBA00022741"/>
    </source>
</evidence>
<evidence type="ECO:0000313" key="6">
    <source>
        <dbReference type="EMBL" id="KAK3764149.1"/>
    </source>
</evidence>
<protein>
    <recommendedName>
        <fullName evidence="5">AIG1-type G domain-containing protein</fullName>
    </recommendedName>
</protein>
<accession>A0AAE0Z773</accession>